<evidence type="ECO:0000313" key="10">
    <source>
        <dbReference type="EMBL" id="RDV03036.1"/>
    </source>
</evidence>
<keyword evidence="8" id="KW-0732">Signal</keyword>
<dbReference type="GO" id="GO:0071972">
    <property type="term" value="F:peptidoglycan L,D-transpeptidase activity"/>
    <property type="evidence" value="ECO:0007669"/>
    <property type="project" value="TreeGrafter"/>
</dbReference>
<dbReference type="PANTHER" id="PTHR30582:SF2">
    <property type="entry name" value="L,D-TRANSPEPTIDASE YCIB-RELATED"/>
    <property type="match status" value="1"/>
</dbReference>
<dbReference type="PROSITE" id="PS52029">
    <property type="entry name" value="LD_TPASE"/>
    <property type="match status" value="1"/>
</dbReference>
<dbReference type="Pfam" id="PF03734">
    <property type="entry name" value="YkuD"/>
    <property type="match status" value="1"/>
</dbReference>
<evidence type="ECO:0000256" key="7">
    <source>
        <dbReference type="PROSITE-ProRule" id="PRU01373"/>
    </source>
</evidence>
<comment type="pathway">
    <text evidence="1 7">Cell wall biogenesis; peptidoglycan biosynthesis.</text>
</comment>
<organism evidence="10 11">
    <name type="scientific">Sphingorhabdus pulchriflava</name>
    <dbReference type="NCBI Taxonomy" id="2292257"/>
    <lineage>
        <taxon>Bacteria</taxon>
        <taxon>Pseudomonadati</taxon>
        <taxon>Pseudomonadota</taxon>
        <taxon>Alphaproteobacteria</taxon>
        <taxon>Sphingomonadales</taxon>
        <taxon>Sphingomonadaceae</taxon>
        <taxon>Sphingorhabdus</taxon>
    </lineage>
</organism>
<evidence type="ECO:0000313" key="11">
    <source>
        <dbReference type="Proteomes" id="UP000263833"/>
    </source>
</evidence>
<feature type="signal peptide" evidence="8">
    <location>
        <begin position="1"/>
        <end position="18"/>
    </location>
</feature>
<dbReference type="CDD" id="cd16913">
    <property type="entry name" value="YkuD_like"/>
    <property type="match status" value="1"/>
</dbReference>
<evidence type="ECO:0000256" key="6">
    <source>
        <dbReference type="ARBA" id="ARBA00023316"/>
    </source>
</evidence>
<dbReference type="InterPro" id="IPR005490">
    <property type="entry name" value="LD_TPept_cat_dom"/>
</dbReference>
<reference evidence="11" key="1">
    <citation type="submission" date="2018-08" db="EMBL/GenBank/DDBJ databases">
        <authorList>
            <person name="Kim S.-J."/>
            <person name="Jung G.-Y."/>
        </authorList>
    </citation>
    <scope>NUCLEOTIDE SEQUENCE [LARGE SCALE GENOMIC DNA]</scope>
    <source>
        <strain evidence="11">GY_G</strain>
    </source>
</reference>
<feature type="chain" id="PRO_5016571745" evidence="8">
    <location>
        <begin position="19"/>
        <end position="328"/>
    </location>
</feature>
<feature type="active site" description="Proton donor/acceptor" evidence="7">
    <location>
        <position position="125"/>
    </location>
</feature>
<dbReference type="PIRSF" id="PIRSF029342">
    <property type="entry name" value="UCP029342_ErfK/YbiS/YcfS/YnhG"/>
    <property type="match status" value="1"/>
</dbReference>
<dbReference type="SUPFAM" id="SSF141523">
    <property type="entry name" value="L,D-transpeptidase catalytic domain-like"/>
    <property type="match status" value="1"/>
</dbReference>
<accession>A0A371B619</accession>
<dbReference type="OrthoDB" id="463216at2"/>
<evidence type="ECO:0000256" key="5">
    <source>
        <dbReference type="ARBA" id="ARBA00022984"/>
    </source>
</evidence>
<proteinExistence type="inferred from homology"/>
<dbReference type="PANTHER" id="PTHR30582">
    <property type="entry name" value="L,D-TRANSPEPTIDASE"/>
    <property type="match status" value="1"/>
</dbReference>
<feature type="active site" description="Nucleophile" evidence="7">
    <location>
        <position position="138"/>
    </location>
</feature>
<feature type="domain" description="L,D-TPase catalytic" evidence="9">
    <location>
        <begin position="53"/>
        <end position="162"/>
    </location>
</feature>
<comment type="caution">
    <text evidence="10">The sequence shown here is derived from an EMBL/GenBank/DDBJ whole genome shotgun (WGS) entry which is preliminary data.</text>
</comment>
<evidence type="ECO:0000256" key="3">
    <source>
        <dbReference type="ARBA" id="ARBA00022679"/>
    </source>
</evidence>
<gene>
    <name evidence="10" type="ORF">DXH95_10700</name>
</gene>
<dbReference type="GO" id="GO:0018104">
    <property type="term" value="P:peptidoglycan-protein cross-linking"/>
    <property type="evidence" value="ECO:0007669"/>
    <property type="project" value="TreeGrafter"/>
</dbReference>
<dbReference type="Proteomes" id="UP000263833">
    <property type="component" value="Unassembled WGS sequence"/>
</dbReference>
<evidence type="ECO:0000256" key="8">
    <source>
        <dbReference type="SAM" id="SignalP"/>
    </source>
</evidence>
<name>A0A371B619_9SPHN</name>
<keyword evidence="3" id="KW-0808">Transferase</keyword>
<dbReference type="GO" id="GO:0016740">
    <property type="term" value="F:transferase activity"/>
    <property type="evidence" value="ECO:0007669"/>
    <property type="project" value="UniProtKB-KW"/>
</dbReference>
<dbReference type="UniPathway" id="UPA00219"/>
<dbReference type="InterPro" id="IPR016915">
    <property type="entry name" value="UCP029342"/>
</dbReference>
<keyword evidence="11" id="KW-1185">Reference proteome</keyword>
<keyword evidence="5 7" id="KW-0573">Peptidoglycan synthesis</keyword>
<evidence type="ECO:0000259" key="9">
    <source>
        <dbReference type="PROSITE" id="PS52029"/>
    </source>
</evidence>
<dbReference type="GO" id="GO:0005576">
    <property type="term" value="C:extracellular region"/>
    <property type="evidence" value="ECO:0007669"/>
    <property type="project" value="TreeGrafter"/>
</dbReference>
<evidence type="ECO:0000256" key="1">
    <source>
        <dbReference type="ARBA" id="ARBA00004752"/>
    </source>
</evidence>
<sequence>MKLGLALLLVASTQPVLAQGSTVSSAIELARQAEKLKPGQWVWAPQIAPVGPITVYVDLSRQAATVYRNGVRIGVSTVSSGKPGHETPTGVFTILQKDAHHRSSTYNNAPMPYQERLTWDGVALHAGGLPGYPESHGCVHLPFEFAKLLFGETHMGGTVIMAGRAGNPSLTHAAGVLAAQGEKGTGIEHVPLGSDESYRWTPEVSPSGPMSIIISHSDQRVVVLRNGQEIGRARAVLPDNDFETHVLTYAKLPNGNSRWVFAGVPGHDGEKGQPLDSSILNQLRLPEKFLHSLNAVIEPGTTILVTQAPVLPHNSGKQMTVLSAVKKR</sequence>
<dbReference type="AlphaFoldDB" id="A0A371B619"/>
<protein>
    <submittedName>
        <fullName evidence="10">L,D-transpeptidase</fullName>
    </submittedName>
</protein>
<dbReference type="InterPro" id="IPR050979">
    <property type="entry name" value="LD-transpeptidase"/>
</dbReference>
<evidence type="ECO:0000256" key="4">
    <source>
        <dbReference type="ARBA" id="ARBA00022960"/>
    </source>
</evidence>
<keyword evidence="4 7" id="KW-0133">Cell shape</keyword>
<evidence type="ECO:0000256" key="2">
    <source>
        <dbReference type="ARBA" id="ARBA00005992"/>
    </source>
</evidence>
<dbReference type="NCBIfam" id="NF004785">
    <property type="entry name" value="PRK06132.1-2"/>
    <property type="match status" value="1"/>
</dbReference>
<dbReference type="GO" id="GO:0008360">
    <property type="term" value="P:regulation of cell shape"/>
    <property type="evidence" value="ECO:0007669"/>
    <property type="project" value="UniProtKB-UniRule"/>
</dbReference>
<comment type="similarity">
    <text evidence="2">Belongs to the YkuD family.</text>
</comment>
<keyword evidence="6 7" id="KW-0961">Cell wall biogenesis/degradation</keyword>
<dbReference type="EMBL" id="QRGP01000002">
    <property type="protein sequence ID" value="RDV03036.1"/>
    <property type="molecule type" value="Genomic_DNA"/>
</dbReference>
<dbReference type="InterPro" id="IPR038063">
    <property type="entry name" value="Transpep_catalytic_dom"/>
</dbReference>
<dbReference type="Gene3D" id="2.40.440.10">
    <property type="entry name" value="L,D-transpeptidase catalytic domain-like"/>
    <property type="match status" value="1"/>
</dbReference>
<dbReference type="GO" id="GO:0071555">
    <property type="term" value="P:cell wall organization"/>
    <property type="evidence" value="ECO:0007669"/>
    <property type="project" value="UniProtKB-UniRule"/>
</dbReference>